<dbReference type="Pfam" id="PF01425">
    <property type="entry name" value="Amidase"/>
    <property type="match status" value="1"/>
</dbReference>
<feature type="active site" description="Charge relay system" evidence="10">
    <location>
        <position position="84"/>
    </location>
</feature>
<dbReference type="PANTHER" id="PTHR11895">
    <property type="entry name" value="TRANSAMIDASE"/>
    <property type="match status" value="1"/>
</dbReference>
<evidence type="ECO:0000256" key="1">
    <source>
        <dbReference type="ARBA" id="ARBA00008069"/>
    </source>
</evidence>
<dbReference type="PIRSF" id="PIRSF001221">
    <property type="entry name" value="Amidase_fungi"/>
    <property type="match status" value="1"/>
</dbReference>
<sequence>MRLHLNLCQQTAATLIPMLEAGQTSCVAVMESVLDQIEAREAEVHAFVSVRGRDELLAEAKAVDEMRAAGEEVGPLAGLPVAIKDNICTKGLKTSCSSKMLENFVPPYDATVIEKVVAADGIILGKTNMDEFAMGSSTENSALGNTKNPRDLERVPGGSSGGSAAAVAADMTILALGSDTGGSIRQPASFCGVVGMKPTYGRVSRYGLVAYASSLDQIGPIAKCVEDAALLMGVIAGHDAKDSTCLDVNEPIVADLDNGAGKSYRMGVPAEYTQDGTDPAVQAAVDQTIAKLEALGHEVVPVELPHTDYAIPTYYLIASAEASSNLSRYAGYAYGHRAEDPESIDDMIARSRGEGFGDEVKRRIMLGTYALSSGYDEQYYEKALRVRRLIQQDFDAAFAKCDFIVHAVAPHPAFKLGEKTDDPLAMYLEDIFSVTANLAGLPAISVPVPQEDGTPPIGVQCVAPALREADLLAMAVAMQNAVATPAV</sequence>
<keyword evidence="14" id="KW-1185">Reference proteome</keyword>
<comment type="catalytic activity">
    <reaction evidence="9 10">
        <text>L-glutamyl-tRNA(Gln) + L-glutamine + ATP + H2O = L-glutaminyl-tRNA(Gln) + L-glutamate + ADP + phosphate + H(+)</text>
        <dbReference type="Rhea" id="RHEA:17521"/>
        <dbReference type="Rhea" id="RHEA-COMP:9681"/>
        <dbReference type="Rhea" id="RHEA-COMP:9684"/>
        <dbReference type="ChEBI" id="CHEBI:15377"/>
        <dbReference type="ChEBI" id="CHEBI:15378"/>
        <dbReference type="ChEBI" id="CHEBI:29985"/>
        <dbReference type="ChEBI" id="CHEBI:30616"/>
        <dbReference type="ChEBI" id="CHEBI:43474"/>
        <dbReference type="ChEBI" id="CHEBI:58359"/>
        <dbReference type="ChEBI" id="CHEBI:78520"/>
        <dbReference type="ChEBI" id="CHEBI:78521"/>
        <dbReference type="ChEBI" id="CHEBI:456216"/>
        <dbReference type="EC" id="6.3.5.7"/>
    </reaction>
</comment>
<organism evidence="13 14">
    <name type="scientific">Algisphaera agarilytica</name>
    <dbReference type="NCBI Taxonomy" id="1385975"/>
    <lineage>
        <taxon>Bacteria</taxon>
        <taxon>Pseudomonadati</taxon>
        <taxon>Planctomycetota</taxon>
        <taxon>Phycisphaerae</taxon>
        <taxon>Phycisphaerales</taxon>
        <taxon>Phycisphaeraceae</taxon>
        <taxon>Algisphaera</taxon>
    </lineage>
</organism>
<comment type="subunit">
    <text evidence="2 10">Heterotrimer of A, B and C subunits.</text>
</comment>
<comment type="similarity">
    <text evidence="1 10">Belongs to the amidase family. GatA subfamily.</text>
</comment>
<evidence type="ECO:0000313" key="13">
    <source>
        <dbReference type="EMBL" id="MBB6429928.1"/>
    </source>
</evidence>
<evidence type="ECO:0000313" key="14">
    <source>
        <dbReference type="Proteomes" id="UP000541810"/>
    </source>
</evidence>
<dbReference type="EMBL" id="JACHGY010000001">
    <property type="protein sequence ID" value="MBB6429928.1"/>
    <property type="molecule type" value="Genomic_DNA"/>
</dbReference>
<dbReference type="GO" id="GO:0005524">
    <property type="term" value="F:ATP binding"/>
    <property type="evidence" value="ECO:0007669"/>
    <property type="project" value="UniProtKB-KW"/>
</dbReference>
<keyword evidence="8 10" id="KW-0648">Protein biosynthesis</keyword>
<dbReference type="PANTHER" id="PTHR11895:SF151">
    <property type="entry name" value="GLUTAMYL-TRNA(GLN) AMIDOTRANSFERASE SUBUNIT A"/>
    <property type="match status" value="1"/>
</dbReference>
<dbReference type="EC" id="6.3.5.7" evidence="3 10"/>
<dbReference type="InterPro" id="IPR020556">
    <property type="entry name" value="Amidase_CS"/>
</dbReference>
<dbReference type="InterPro" id="IPR004412">
    <property type="entry name" value="GatA"/>
</dbReference>
<protein>
    <recommendedName>
        <fullName evidence="4 10">Glutamyl-tRNA(Gln) amidotransferase subunit A</fullName>
        <shortName evidence="10">Glu-ADT subunit A</shortName>
        <ecNumber evidence="3 10">6.3.5.7</ecNumber>
    </recommendedName>
</protein>
<dbReference type="GO" id="GO:0050567">
    <property type="term" value="F:glutaminyl-tRNA synthase (glutamine-hydrolyzing) activity"/>
    <property type="evidence" value="ECO:0007669"/>
    <property type="project" value="UniProtKB-UniRule"/>
</dbReference>
<dbReference type="InterPro" id="IPR000120">
    <property type="entry name" value="Amidase"/>
</dbReference>
<feature type="compositionally biased region" description="Polar residues" evidence="11">
    <location>
        <begin position="136"/>
        <end position="147"/>
    </location>
</feature>
<evidence type="ECO:0000256" key="2">
    <source>
        <dbReference type="ARBA" id="ARBA00011123"/>
    </source>
</evidence>
<keyword evidence="7 10" id="KW-0067">ATP-binding</keyword>
<keyword evidence="13" id="KW-0808">Transferase</keyword>
<dbReference type="NCBIfam" id="TIGR00132">
    <property type="entry name" value="gatA"/>
    <property type="match status" value="1"/>
</dbReference>
<evidence type="ECO:0000259" key="12">
    <source>
        <dbReference type="Pfam" id="PF01425"/>
    </source>
</evidence>
<feature type="active site" description="Charge relay system" evidence="10">
    <location>
        <position position="159"/>
    </location>
</feature>
<dbReference type="PROSITE" id="PS00571">
    <property type="entry name" value="AMIDASES"/>
    <property type="match status" value="1"/>
</dbReference>
<dbReference type="RefSeq" id="WP_221435441.1">
    <property type="nucleotide sequence ID" value="NZ_JACHGY010000001.1"/>
</dbReference>
<dbReference type="InterPro" id="IPR023631">
    <property type="entry name" value="Amidase_dom"/>
</dbReference>
<gene>
    <name evidence="10" type="primary">gatA</name>
    <name evidence="13" type="ORF">HNQ40_001734</name>
</gene>
<evidence type="ECO:0000256" key="4">
    <source>
        <dbReference type="ARBA" id="ARBA00014428"/>
    </source>
</evidence>
<dbReference type="GO" id="GO:0016740">
    <property type="term" value="F:transferase activity"/>
    <property type="evidence" value="ECO:0007669"/>
    <property type="project" value="UniProtKB-KW"/>
</dbReference>
<evidence type="ECO:0000256" key="11">
    <source>
        <dbReference type="SAM" id="MobiDB-lite"/>
    </source>
</evidence>
<keyword evidence="5 10" id="KW-0436">Ligase</keyword>
<comment type="caution">
    <text evidence="13">The sequence shown here is derived from an EMBL/GenBank/DDBJ whole genome shotgun (WGS) entry which is preliminary data.</text>
</comment>
<evidence type="ECO:0000256" key="5">
    <source>
        <dbReference type="ARBA" id="ARBA00022598"/>
    </source>
</evidence>
<keyword evidence="6 10" id="KW-0547">Nucleotide-binding</keyword>
<feature type="domain" description="Amidase" evidence="12">
    <location>
        <begin position="29"/>
        <end position="472"/>
    </location>
</feature>
<dbReference type="Proteomes" id="UP000541810">
    <property type="component" value="Unassembled WGS sequence"/>
</dbReference>
<feature type="region of interest" description="Disordered" evidence="11">
    <location>
        <begin position="136"/>
        <end position="159"/>
    </location>
</feature>
<evidence type="ECO:0000256" key="7">
    <source>
        <dbReference type="ARBA" id="ARBA00022840"/>
    </source>
</evidence>
<evidence type="ECO:0000256" key="6">
    <source>
        <dbReference type="ARBA" id="ARBA00022741"/>
    </source>
</evidence>
<accession>A0A7X0H6A2</accession>
<dbReference type="HAMAP" id="MF_00120">
    <property type="entry name" value="GatA"/>
    <property type="match status" value="1"/>
</dbReference>
<dbReference type="GO" id="GO:0006412">
    <property type="term" value="P:translation"/>
    <property type="evidence" value="ECO:0007669"/>
    <property type="project" value="UniProtKB-UniRule"/>
</dbReference>
<reference evidence="13 14" key="1">
    <citation type="submission" date="2020-08" db="EMBL/GenBank/DDBJ databases">
        <title>Genomic Encyclopedia of Type Strains, Phase IV (KMG-IV): sequencing the most valuable type-strain genomes for metagenomic binning, comparative biology and taxonomic classification.</title>
        <authorList>
            <person name="Goeker M."/>
        </authorList>
    </citation>
    <scope>NUCLEOTIDE SEQUENCE [LARGE SCALE GENOMIC DNA]</scope>
    <source>
        <strain evidence="13 14">DSM 103725</strain>
    </source>
</reference>
<name>A0A7X0H6A2_9BACT</name>
<feature type="active site" description="Acyl-ester intermediate" evidence="10">
    <location>
        <position position="183"/>
    </location>
</feature>
<dbReference type="GO" id="GO:0030956">
    <property type="term" value="C:glutamyl-tRNA(Gln) amidotransferase complex"/>
    <property type="evidence" value="ECO:0007669"/>
    <property type="project" value="InterPro"/>
</dbReference>
<dbReference type="Gene3D" id="3.90.1300.10">
    <property type="entry name" value="Amidase signature (AS) domain"/>
    <property type="match status" value="1"/>
</dbReference>
<evidence type="ECO:0000256" key="3">
    <source>
        <dbReference type="ARBA" id="ARBA00012739"/>
    </source>
</evidence>
<evidence type="ECO:0000256" key="10">
    <source>
        <dbReference type="HAMAP-Rule" id="MF_00120"/>
    </source>
</evidence>
<comment type="function">
    <text evidence="10">Allows the formation of correctly charged Gln-tRNA(Gln) through the transamidation of misacylated Glu-tRNA(Gln) in organisms which lack glutaminyl-tRNA synthetase. The reaction takes place in the presence of glutamine and ATP through an activated gamma-phospho-Glu-tRNA(Gln).</text>
</comment>
<evidence type="ECO:0000256" key="8">
    <source>
        <dbReference type="ARBA" id="ARBA00022917"/>
    </source>
</evidence>
<dbReference type="AlphaFoldDB" id="A0A7X0H6A2"/>
<proteinExistence type="inferred from homology"/>
<evidence type="ECO:0000256" key="9">
    <source>
        <dbReference type="ARBA" id="ARBA00047407"/>
    </source>
</evidence>
<dbReference type="SUPFAM" id="SSF75304">
    <property type="entry name" value="Amidase signature (AS) enzymes"/>
    <property type="match status" value="1"/>
</dbReference>
<dbReference type="InterPro" id="IPR036928">
    <property type="entry name" value="AS_sf"/>
</dbReference>